<sequence length="307" mass="32289">MTRLLLPAAILLSATAATAEVPQVVTDVPITQSLVAGVMGDLGTPEVIVTKGADPHDYQLRPSQARALAGANIVFWVGPEMTPWLNGPLEASGAATRVELLEVAGTHLRHFDEAAEDHDDHDHADHDHETDHGHDHSGTDPHAWLDPDNARTWLAAIAEVLAGADPDNAATYRANAEKAAKDIVDLDTSLKERTRALTKSIVVSHDAYGYLAEHYGLTIAGSLSEGDAARPGAARVSELRQLLDSGNVACVFPEAGHDPKPLAVLTDGTPAKLGAPLDPAGLDLEPGPGLYRAVLDDLIEKITACAG</sequence>
<accession>A0A2S8S3Z3</accession>
<protein>
    <recommendedName>
        <fullName evidence="2">High-affinity zinc uptake system protein ZnuA</fullName>
    </recommendedName>
</protein>
<evidence type="ECO:0000256" key="6">
    <source>
        <dbReference type="RuleBase" id="RU003512"/>
    </source>
</evidence>
<evidence type="ECO:0000256" key="4">
    <source>
        <dbReference type="ARBA" id="ARBA00022729"/>
    </source>
</evidence>
<dbReference type="GO" id="GO:0007155">
    <property type="term" value="P:cell adhesion"/>
    <property type="evidence" value="ECO:0007669"/>
    <property type="project" value="InterPro"/>
</dbReference>
<dbReference type="AlphaFoldDB" id="A0A2S8S3Z3"/>
<dbReference type="GO" id="GO:0046872">
    <property type="term" value="F:metal ion binding"/>
    <property type="evidence" value="ECO:0007669"/>
    <property type="project" value="InterPro"/>
</dbReference>
<reference evidence="9 10" key="1">
    <citation type="submission" date="2018-02" db="EMBL/GenBank/DDBJ databases">
        <title>Genomic Encyclopedia of Archaeal and Bacterial Type Strains, Phase II (KMG-II): from individual species to whole genera.</title>
        <authorList>
            <person name="Goeker M."/>
        </authorList>
    </citation>
    <scope>NUCLEOTIDE SEQUENCE [LARGE SCALE GENOMIC DNA]</scope>
    <source>
        <strain evidence="9 10">DSM 18921</strain>
    </source>
</reference>
<dbReference type="Pfam" id="PF01297">
    <property type="entry name" value="ZnuA"/>
    <property type="match status" value="1"/>
</dbReference>
<evidence type="ECO:0000256" key="2">
    <source>
        <dbReference type="ARBA" id="ARBA00015915"/>
    </source>
</evidence>
<dbReference type="Proteomes" id="UP000238338">
    <property type="component" value="Unassembled WGS sequence"/>
</dbReference>
<evidence type="ECO:0000256" key="3">
    <source>
        <dbReference type="ARBA" id="ARBA00022448"/>
    </source>
</evidence>
<feature type="signal peptide" evidence="8">
    <location>
        <begin position="1"/>
        <end position="19"/>
    </location>
</feature>
<keyword evidence="3 6" id="KW-0813">Transport</keyword>
<dbReference type="OrthoDB" id="7346865at2"/>
<keyword evidence="5" id="KW-0864">Zinc transport</keyword>
<dbReference type="SUPFAM" id="SSF53807">
    <property type="entry name" value="Helical backbone' metal receptor"/>
    <property type="match status" value="1"/>
</dbReference>
<dbReference type="InterPro" id="IPR006128">
    <property type="entry name" value="Lipoprotein_PsaA-like"/>
</dbReference>
<dbReference type="Gene3D" id="3.40.50.1980">
    <property type="entry name" value="Nitrogenase molybdenum iron protein domain"/>
    <property type="match status" value="2"/>
</dbReference>
<dbReference type="GO" id="GO:0006829">
    <property type="term" value="P:zinc ion transport"/>
    <property type="evidence" value="ECO:0007669"/>
    <property type="project" value="UniProtKB-KW"/>
</dbReference>
<evidence type="ECO:0000313" key="9">
    <source>
        <dbReference type="EMBL" id="PQV55530.1"/>
    </source>
</evidence>
<dbReference type="PANTHER" id="PTHR42953:SF3">
    <property type="entry name" value="HIGH-AFFINITY ZINC UPTAKE SYSTEM PROTEIN ZNUA"/>
    <property type="match status" value="1"/>
</dbReference>
<organism evidence="9 10">
    <name type="scientific">Albidovulum denitrificans</name>
    <dbReference type="NCBI Taxonomy" id="404881"/>
    <lineage>
        <taxon>Bacteria</taxon>
        <taxon>Pseudomonadati</taxon>
        <taxon>Pseudomonadota</taxon>
        <taxon>Alphaproteobacteria</taxon>
        <taxon>Rhodobacterales</taxon>
        <taxon>Paracoccaceae</taxon>
        <taxon>Albidovulum</taxon>
    </lineage>
</organism>
<comment type="caution">
    <text evidence="9">The sequence shown here is derived from an EMBL/GenBank/DDBJ whole genome shotgun (WGS) entry which is preliminary data.</text>
</comment>
<dbReference type="InterPro" id="IPR006127">
    <property type="entry name" value="ZnuA-like"/>
</dbReference>
<keyword evidence="10" id="KW-1185">Reference proteome</keyword>
<proteinExistence type="inferred from homology"/>
<keyword evidence="5" id="KW-0406">Ion transport</keyword>
<evidence type="ECO:0000313" key="10">
    <source>
        <dbReference type="Proteomes" id="UP000238338"/>
    </source>
</evidence>
<evidence type="ECO:0000256" key="5">
    <source>
        <dbReference type="ARBA" id="ARBA00022906"/>
    </source>
</evidence>
<evidence type="ECO:0000256" key="8">
    <source>
        <dbReference type="SAM" id="SignalP"/>
    </source>
</evidence>
<gene>
    <name evidence="9" type="ORF">LX70_03192</name>
</gene>
<evidence type="ECO:0000256" key="7">
    <source>
        <dbReference type="SAM" id="MobiDB-lite"/>
    </source>
</evidence>
<keyword evidence="5" id="KW-0862">Zinc</keyword>
<feature type="region of interest" description="Disordered" evidence="7">
    <location>
        <begin position="115"/>
        <end position="144"/>
    </location>
</feature>
<comment type="similarity">
    <text evidence="1 6">Belongs to the bacterial solute-binding protein 9 family.</text>
</comment>
<dbReference type="InterPro" id="IPR050492">
    <property type="entry name" value="Bact_metal-bind_prot9"/>
</dbReference>
<dbReference type="EMBL" id="PVEP01000008">
    <property type="protein sequence ID" value="PQV55530.1"/>
    <property type="molecule type" value="Genomic_DNA"/>
</dbReference>
<name>A0A2S8S3Z3_9RHOB</name>
<dbReference type="FunFam" id="3.40.50.1980:FF:000028">
    <property type="entry name" value="High-affinity zinc uptake system protein znuA"/>
    <property type="match status" value="1"/>
</dbReference>
<dbReference type="PANTHER" id="PTHR42953">
    <property type="entry name" value="HIGH-AFFINITY ZINC UPTAKE SYSTEM PROTEIN ZNUA-RELATED"/>
    <property type="match status" value="1"/>
</dbReference>
<feature type="chain" id="PRO_5015573539" description="High-affinity zinc uptake system protein ZnuA" evidence="8">
    <location>
        <begin position="20"/>
        <end position="307"/>
    </location>
</feature>
<dbReference type="PRINTS" id="PR00690">
    <property type="entry name" value="ADHESNFAMILY"/>
</dbReference>
<keyword evidence="4 8" id="KW-0732">Signal</keyword>
<dbReference type="RefSeq" id="WP_105515778.1">
    <property type="nucleotide sequence ID" value="NZ_PVEP01000008.1"/>
</dbReference>
<evidence type="ECO:0000256" key="1">
    <source>
        <dbReference type="ARBA" id="ARBA00011028"/>
    </source>
</evidence>